<name>A0A0C3ET19_PILCF</name>
<evidence type="ECO:0000313" key="2">
    <source>
        <dbReference type="EMBL" id="KIM71244.1"/>
    </source>
</evidence>
<feature type="region of interest" description="Disordered" evidence="1">
    <location>
        <begin position="31"/>
        <end position="54"/>
    </location>
</feature>
<accession>A0A0C3ET19</accession>
<dbReference type="InParanoid" id="A0A0C3ET19"/>
<reference evidence="3" key="2">
    <citation type="submission" date="2015-01" db="EMBL/GenBank/DDBJ databases">
        <title>Evolutionary Origins and Diversification of the Mycorrhizal Mutualists.</title>
        <authorList>
            <consortium name="DOE Joint Genome Institute"/>
            <consortium name="Mycorrhizal Genomics Consortium"/>
            <person name="Kohler A."/>
            <person name="Kuo A."/>
            <person name="Nagy L.G."/>
            <person name="Floudas D."/>
            <person name="Copeland A."/>
            <person name="Barry K.W."/>
            <person name="Cichocki N."/>
            <person name="Veneault-Fourrey C."/>
            <person name="LaButti K."/>
            <person name="Lindquist E.A."/>
            <person name="Lipzen A."/>
            <person name="Lundell T."/>
            <person name="Morin E."/>
            <person name="Murat C."/>
            <person name="Riley R."/>
            <person name="Ohm R."/>
            <person name="Sun H."/>
            <person name="Tunlid A."/>
            <person name="Henrissat B."/>
            <person name="Grigoriev I.V."/>
            <person name="Hibbett D.S."/>
            <person name="Martin F."/>
        </authorList>
    </citation>
    <scope>NUCLEOTIDE SEQUENCE [LARGE SCALE GENOMIC DNA]</scope>
    <source>
        <strain evidence="3">F 1598</strain>
    </source>
</reference>
<dbReference type="Proteomes" id="UP000054166">
    <property type="component" value="Unassembled WGS sequence"/>
</dbReference>
<evidence type="ECO:0000313" key="3">
    <source>
        <dbReference type="Proteomes" id="UP000054166"/>
    </source>
</evidence>
<sequence length="54" mass="5843">MRSGIDSDSVRTQLMMMTSKSIKIIHAGAKSYGAAHDARHPPTGTSKKSLQNSR</sequence>
<feature type="compositionally biased region" description="Polar residues" evidence="1">
    <location>
        <begin position="43"/>
        <end position="54"/>
    </location>
</feature>
<dbReference type="EMBL" id="KN833389">
    <property type="protein sequence ID" value="KIM71244.1"/>
    <property type="molecule type" value="Genomic_DNA"/>
</dbReference>
<gene>
    <name evidence="2" type="ORF">PILCRDRAFT_830470</name>
</gene>
<keyword evidence="3" id="KW-1185">Reference proteome</keyword>
<protein>
    <submittedName>
        <fullName evidence="2">Uncharacterized protein</fullName>
    </submittedName>
</protein>
<proteinExistence type="predicted"/>
<organism evidence="2 3">
    <name type="scientific">Piloderma croceum (strain F 1598)</name>
    <dbReference type="NCBI Taxonomy" id="765440"/>
    <lineage>
        <taxon>Eukaryota</taxon>
        <taxon>Fungi</taxon>
        <taxon>Dikarya</taxon>
        <taxon>Basidiomycota</taxon>
        <taxon>Agaricomycotina</taxon>
        <taxon>Agaricomycetes</taxon>
        <taxon>Agaricomycetidae</taxon>
        <taxon>Atheliales</taxon>
        <taxon>Atheliaceae</taxon>
        <taxon>Piloderma</taxon>
    </lineage>
</organism>
<dbReference type="AlphaFoldDB" id="A0A0C3ET19"/>
<reference evidence="2 3" key="1">
    <citation type="submission" date="2014-04" db="EMBL/GenBank/DDBJ databases">
        <authorList>
            <consortium name="DOE Joint Genome Institute"/>
            <person name="Kuo A."/>
            <person name="Tarkka M."/>
            <person name="Buscot F."/>
            <person name="Kohler A."/>
            <person name="Nagy L.G."/>
            <person name="Floudas D."/>
            <person name="Copeland A."/>
            <person name="Barry K.W."/>
            <person name="Cichocki N."/>
            <person name="Veneault-Fourrey C."/>
            <person name="LaButti K."/>
            <person name="Lindquist E.A."/>
            <person name="Lipzen A."/>
            <person name="Lundell T."/>
            <person name="Morin E."/>
            <person name="Murat C."/>
            <person name="Sun H."/>
            <person name="Tunlid A."/>
            <person name="Henrissat B."/>
            <person name="Grigoriev I.V."/>
            <person name="Hibbett D.S."/>
            <person name="Martin F."/>
            <person name="Nordberg H.P."/>
            <person name="Cantor M.N."/>
            <person name="Hua S.X."/>
        </authorList>
    </citation>
    <scope>NUCLEOTIDE SEQUENCE [LARGE SCALE GENOMIC DNA]</scope>
    <source>
        <strain evidence="2 3">F 1598</strain>
    </source>
</reference>
<evidence type="ECO:0000256" key="1">
    <source>
        <dbReference type="SAM" id="MobiDB-lite"/>
    </source>
</evidence>
<dbReference type="HOGENOM" id="CLU_3051203_0_0_1"/>